<reference evidence="1" key="1">
    <citation type="submission" date="2020-04" db="EMBL/GenBank/DDBJ databases">
        <authorList>
            <person name="Chiriac C."/>
            <person name="Salcher M."/>
            <person name="Ghai R."/>
            <person name="Kavagutti S V."/>
        </authorList>
    </citation>
    <scope>NUCLEOTIDE SEQUENCE</scope>
</reference>
<dbReference type="InterPro" id="IPR002052">
    <property type="entry name" value="DNA_methylase_N6_adenine_CS"/>
</dbReference>
<dbReference type="GO" id="GO:0003676">
    <property type="term" value="F:nucleic acid binding"/>
    <property type="evidence" value="ECO:0007669"/>
    <property type="project" value="InterPro"/>
</dbReference>
<dbReference type="SUPFAM" id="SSF57938">
    <property type="entry name" value="DnaJ/Hsp40 cysteine-rich domain"/>
    <property type="match status" value="1"/>
</dbReference>
<dbReference type="EMBL" id="LR796326">
    <property type="protein sequence ID" value="CAB4136882.1"/>
    <property type="molecule type" value="Genomic_DNA"/>
</dbReference>
<proteinExistence type="predicted"/>
<evidence type="ECO:0000313" key="1">
    <source>
        <dbReference type="EMBL" id="CAB4136882.1"/>
    </source>
</evidence>
<organism evidence="1">
    <name type="scientific">uncultured Caudovirales phage</name>
    <dbReference type="NCBI Taxonomy" id="2100421"/>
    <lineage>
        <taxon>Viruses</taxon>
        <taxon>Duplodnaviria</taxon>
        <taxon>Heunggongvirae</taxon>
        <taxon>Uroviricota</taxon>
        <taxon>Caudoviricetes</taxon>
        <taxon>Peduoviridae</taxon>
        <taxon>Maltschvirus</taxon>
        <taxon>Maltschvirus maltsch</taxon>
    </lineage>
</organism>
<dbReference type="GO" id="GO:0008168">
    <property type="term" value="F:methyltransferase activity"/>
    <property type="evidence" value="ECO:0007669"/>
    <property type="project" value="InterPro"/>
</dbReference>
<dbReference type="Gene3D" id="3.40.50.150">
    <property type="entry name" value="Vaccinia Virus protein VP39"/>
    <property type="match status" value="1"/>
</dbReference>
<protein>
    <submittedName>
        <fullName evidence="1">Uncharacterized protein</fullName>
    </submittedName>
</protein>
<dbReference type="GO" id="GO:0032259">
    <property type="term" value="P:methylation"/>
    <property type="evidence" value="ECO:0007669"/>
    <property type="project" value="InterPro"/>
</dbReference>
<sequence length="234" mass="25872">MTGVMAISAARTNAELVLDVVQLGHLERGMVTLDPTYGAAGGFWRRWRPDVLIACDIDPAKSPIGYPVDFTELHWPQRCFDAVVLDPPYKLNGSGGSHASDSRYGVANRGTSWKARHALINAGIVECARVLAPGGTLLVKCMDQVCGGGVRFQTREFADTAERAGCTLVDQLHLPGWRPQPEWQKCRRCWGTGHERVRVHPTCTSCGGAGWFRPHQEHAHRNYSTLLVCRKGRR</sequence>
<dbReference type="InterPro" id="IPR029063">
    <property type="entry name" value="SAM-dependent_MTases_sf"/>
</dbReference>
<dbReference type="SUPFAM" id="SSF53335">
    <property type="entry name" value="S-adenosyl-L-methionine-dependent methyltransferases"/>
    <property type="match status" value="1"/>
</dbReference>
<name>A0A6J5LSZ2_9CAUD</name>
<dbReference type="PROSITE" id="PS00092">
    <property type="entry name" value="N6_MTASE"/>
    <property type="match status" value="1"/>
</dbReference>
<accession>A0A6J5LSZ2</accession>
<dbReference type="InterPro" id="IPR036410">
    <property type="entry name" value="HSP_DnaJ_Cys-rich_dom_sf"/>
</dbReference>
<gene>
    <name evidence="1" type="ORF">UFOVP314_21</name>
</gene>